<keyword evidence="4" id="KW-0804">Transcription</keyword>
<feature type="domain" description="RNA polymerase sigma-70 region 4" evidence="5">
    <location>
        <begin position="302"/>
        <end position="344"/>
    </location>
</feature>
<dbReference type="PANTHER" id="PTHR30385">
    <property type="entry name" value="SIGMA FACTOR F FLAGELLAR"/>
    <property type="match status" value="1"/>
</dbReference>
<dbReference type="NCBIfam" id="TIGR02937">
    <property type="entry name" value="sigma70-ECF"/>
    <property type="match status" value="1"/>
</dbReference>
<evidence type="ECO:0000259" key="5">
    <source>
        <dbReference type="Pfam" id="PF04545"/>
    </source>
</evidence>
<dbReference type="Pfam" id="PF04545">
    <property type="entry name" value="Sigma70_r4"/>
    <property type="match status" value="1"/>
</dbReference>
<keyword evidence="7" id="KW-1185">Reference proteome</keyword>
<keyword evidence="1" id="KW-0805">Transcription regulation</keyword>
<dbReference type="EMBL" id="JACJQH010000104">
    <property type="protein sequence ID" value="MBD2200695.1"/>
    <property type="molecule type" value="Genomic_DNA"/>
</dbReference>
<dbReference type="SUPFAM" id="SSF88659">
    <property type="entry name" value="Sigma3 and sigma4 domains of RNA polymerase sigma factors"/>
    <property type="match status" value="1"/>
</dbReference>
<name>A0ABR8ANA7_9CYAN</name>
<organism evidence="6 7">
    <name type="scientific">Calothrix parietina FACHB-288</name>
    <dbReference type="NCBI Taxonomy" id="2692896"/>
    <lineage>
        <taxon>Bacteria</taxon>
        <taxon>Bacillati</taxon>
        <taxon>Cyanobacteriota</taxon>
        <taxon>Cyanophyceae</taxon>
        <taxon>Nostocales</taxon>
        <taxon>Calotrichaceae</taxon>
        <taxon>Calothrix</taxon>
    </lineage>
</organism>
<keyword evidence="3" id="KW-0238">DNA-binding</keyword>
<dbReference type="Gene3D" id="1.20.140.160">
    <property type="match status" value="1"/>
</dbReference>
<reference evidence="6 7" key="1">
    <citation type="journal article" date="2020" name="ISME J.">
        <title>Comparative genomics reveals insights into cyanobacterial evolution and habitat adaptation.</title>
        <authorList>
            <person name="Chen M.Y."/>
            <person name="Teng W.K."/>
            <person name="Zhao L."/>
            <person name="Hu C.X."/>
            <person name="Zhou Y.K."/>
            <person name="Han B.P."/>
            <person name="Song L.R."/>
            <person name="Shu W.S."/>
        </authorList>
    </citation>
    <scope>NUCLEOTIDE SEQUENCE [LARGE SCALE GENOMIC DNA]</scope>
    <source>
        <strain evidence="6 7">FACHB-288</strain>
    </source>
</reference>
<dbReference type="InterPro" id="IPR013324">
    <property type="entry name" value="RNA_pol_sigma_r3/r4-like"/>
</dbReference>
<evidence type="ECO:0000256" key="3">
    <source>
        <dbReference type="ARBA" id="ARBA00023125"/>
    </source>
</evidence>
<dbReference type="PANTHER" id="PTHR30385:SF7">
    <property type="entry name" value="RNA POLYMERASE SIGMA FACTOR FLIA"/>
    <property type="match status" value="1"/>
</dbReference>
<dbReference type="InterPro" id="IPR007630">
    <property type="entry name" value="RNA_pol_sigma70_r4"/>
</dbReference>
<keyword evidence="2" id="KW-0731">Sigma factor</keyword>
<protein>
    <submittedName>
        <fullName evidence="6">Sigma-70 family RNA polymerase sigma factor</fullName>
    </submittedName>
</protein>
<accession>A0ABR8ANA7</accession>
<evidence type="ECO:0000256" key="2">
    <source>
        <dbReference type="ARBA" id="ARBA00023082"/>
    </source>
</evidence>
<dbReference type="Proteomes" id="UP000658514">
    <property type="component" value="Unassembled WGS sequence"/>
</dbReference>
<comment type="caution">
    <text evidence="6">The sequence shown here is derived from an EMBL/GenBank/DDBJ whole genome shotgun (WGS) entry which is preliminary data.</text>
</comment>
<dbReference type="InterPro" id="IPR014284">
    <property type="entry name" value="RNA_pol_sigma-70_dom"/>
</dbReference>
<evidence type="ECO:0000313" key="7">
    <source>
        <dbReference type="Proteomes" id="UP000658514"/>
    </source>
</evidence>
<dbReference type="RefSeq" id="WP_190555649.1">
    <property type="nucleotide sequence ID" value="NZ_CAWPNO010000007.1"/>
</dbReference>
<evidence type="ECO:0000313" key="6">
    <source>
        <dbReference type="EMBL" id="MBD2200695.1"/>
    </source>
</evidence>
<sequence>MGICPRLTLIEMFSTFIHLEAGRFGYWIPDSNLRQSMQSCLETTKPDQSDPENFWVKHWHELWQEHKTDLARMHLFAYLQEPMYWTAGQILKKFTSPQRNLEDYFQDSHTYFETVLTKFNPQAGTLKSFAATVLLNVLRNHIREEGEAALCTEWSLLRRIGKKRLLEALEQQGLTTAQITQYCLAWKCFKEVYVPRQRGGTNRLPEPTAEQWESIANIYNSERLNLSPPSQSCNATIIKQWLLQTERIVRKYWYSSPCTVFDEEVELPDPSDSLITQWIAAEDEWLRKNQQTQIYDVLIETISRLKPEWKLVLKLYYCQNLTLQQIAKDLNKPYCWVQQRVHKAQTVLLLALVDWGQTCAEVEGRVNIPPTPNQVNSMSAILKQWLKIRCCELESHLS</sequence>
<proteinExistence type="predicted"/>
<evidence type="ECO:0000256" key="4">
    <source>
        <dbReference type="ARBA" id="ARBA00023163"/>
    </source>
</evidence>
<gene>
    <name evidence="6" type="ORF">H6G24_35515</name>
</gene>
<evidence type="ECO:0000256" key="1">
    <source>
        <dbReference type="ARBA" id="ARBA00023015"/>
    </source>
</evidence>